<dbReference type="EMBL" id="SRLO01004973">
    <property type="protein sequence ID" value="TNN29984.1"/>
    <property type="molecule type" value="Genomic_DNA"/>
</dbReference>
<proteinExistence type="predicted"/>
<keyword evidence="4" id="KW-1185">Reference proteome</keyword>
<reference evidence="3 4" key="1">
    <citation type="submission" date="2019-03" db="EMBL/GenBank/DDBJ databases">
        <title>First draft genome of Liparis tanakae, snailfish: a comprehensive survey of snailfish specific genes.</title>
        <authorList>
            <person name="Kim W."/>
            <person name="Song I."/>
            <person name="Jeong J.-H."/>
            <person name="Kim D."/>
            <person name="Kim S."/>
            <person name="Ryu S."/>
            <person name="Song J.Y."/>
            <person name="Lee S.K."/>
        </authorList>
    </citation>
    <scope>NUCLEOTIDE SEQUENCE [LARGE SCALE GENOMIC DNA]</scope>
    <source>
        <tissue evidence="3">Muscle</tissue>
    </source>
</reference>
<dbReference type="OrthoDB" id="9985152at2759"/>
<comment type="caution">
    <text evidence="3">The sequence shown here is derived from an EMBL/GenBank/DDBJ whole genome shotgun (WGS) entry which is preliminary data.</text>
</comment>
<sequence>MLLGWGESPGYPTGYFPYASQNWSRCAHKGHTLSIKLIHLDLEDSQDCENDALKVRGRGKLQMVVP</sequence>
<dbReference type="Proteomes" id="UP000314294">
    <property type="component" value="Unassembled WGS sequence"/>
</dbReference>
<accession>A0A4Z2END3</accession>
<dbReference type="InterPro" id="IPR000859">
    <property type="entry name" value="CUB_dom"/>
</dbReference>
<keyword evidence="1" id="KW-1015">Disulfide bond</keyword>
<dbReference type="InterPro" id="IPR035914">
    <property type="entry name" value="Sperma_CUB_dom_sf"/>
</dbReference>
<dbReference type="AlphaFoldDB" id="A0A4Z2END3"/>
<dbReference type="SUPFAM" id="SSF49854">
    <property type="entry name" value="Spermadhesin, CUB domain"/>
    <property type="match status" value="1"/>
</dbReference>
<name>A0A4Z2END3_9TELE</name>
<dbReference type="Gene3D" id="2.60.120.290">
    <property type="entry name" value="Spermadhesin, CUB domain"/>
    <property type="match status" value="1"/>
</dbReference>
<organism evidence="3 4">
    <name type="scientific">Liparis tanakae</name>
    <name type="common">Tanaka's snailfish</name>
    <dbReference type="NCBI Taxonomy" id="230148"/>
    <lineage>
        <taxon>Eukaryota</taxon>
        <taxon>Metazoa</taxon>
        <taxon>Chordata</taxon>
        <taxon>Craniata</taxon>
        <taxon>Vertebrata</taxon>
        <taxon>Euteleostomi</taxon>
        <taxon>Actinopterygii</taxon>
        <taxon>Neopterygii</taxon>
        <taxon>Teleostei</taxon>
        <taxon>Neoteleostei</taxon>
        <taxon>Acanthomorphata</taxon>
        <taxon>Eupercaria</taxon>
        <taxon>Perciformes</taxon>
        <taxon>Cottioidei</taxon>
        <taxon>Cottales</taxon>
        <taxon>Liparidae</taxon>
        <taxon>Liparis</taxon>
    </lineage>
</organism>
<protein>
    <submittedName>
        <fullName evidence="3">Cubilin</fullName>
    </submittedName>
</protein>
<evidence type="ECO:0000259" key="2">
    <source>
        <dbReference type="Pfam" id="PF00431"/>
    </source>
</evidence>
<evidence type="ECO:0000313" key="4">
    <source>
        <dbReference type="Proteomes" id="UP000314294"/>
    </source>
</evidence>
<feature type="domain" description="CUB" evidence="2">
    <location>
        <begin position="7"/>
        <end position="57"/>
    </location>
</feature>
<gene>
    <name evidence="3" type="primary">CUBN_2</name>
    <name evidence="3" type="ORF">EYF80_059867</name>
</gene>
<evidence type="ECO:0000256" key="1">
    <source>
        <dbReference type="ARBA" id="ARBA00023157"/>
    </source>
</evidence>
<evidence type="ECO:0000313" key="3">
    <source>
        <dbReference type="EMBL" id="TNN29984.1"/>
    </source>
</evidence>
<dbReference type="Pfam" id="PF00431">
    <property type="entry name" value="CUB"/>
    <property type="match status" value="1"/>
</dbReference>